<reference evidence="2 3" key="1">
    <citation type="submission" date="2016-02" db="EMBL/GenBank/DDBJ databases">
        <authorList>
            <person name="Wen L."/>
            <person name="He K."/>
            <person name="Yang H."/>
        </authorList>
    </citation>
    <scope>NUCLEOTIDE SEQUENCE [LARGE SCALE GENOMIC DNA]</scope>
    <source>
        <strain evidence="2 3">CD09_2</strain>
    </source>
</reference>
<dbReference type="InterPro" id="IPR015421">
    <property type="entry name" value="PyrdxlP-dep_Trfase_major"/>
</dbReference>
<dbReference type="InterPro" id="IPR004839">
    <property type="entry name" value="Aminotransferase_I/II_large"/>
</dbReference>
<evidence type="ECO:0000259" key="1">
    <source>
        <dbReference type="Pfam" id="PF00155"/>
    </source>
</evidence>
<comment type="caution">
    <text evidence="2">The sequence shown here is derived from an EMBL/GenBank/DDBJ whole genome shotgun (WGS) entry which is preliminary data.</text>
</comment>
<accession>A0A177JM42</accession>
<keyword evidence="2" id="KW-0032">Aminotransferase</keyword>
<dbReference type="RefSeq" id="WP_063976664.1">
    <property type="nucleotide sequence ID" value="NZ_DAMCWT010000001.1"/>
</dbReference>
<dbReference type="PANTHER" id="PTHR43510:SF1">
    <property type="entry name" value="AMINOTRANSFERASE FUNCTION, HYPOTHETICAL (EUROFUNG)"/>
    <property type="match status" value="1"/>
</dbReference>
<dbReference type="SUPFAM" id="SSF53383">
    <property type="entry name" value="PLP-dependent transferases"/>
    <property type="match status" value="1"/>
</dbReference>
<dbReference type="Proteomes" id="UP000077262">
    <property type="component" value="Unassembled WGS sequence"/>
</dbReference>
<dbReference type="PANTHER" id="PTHR43510">
    <property type="entry name" value="AMINOTRANSFERASE FUNCTION, HYPOTHETICAL (EUROFUNG)"/>
    <property type="match status" value="1"/>
</dbReference>
<dbReference type="GO" id="GO:0008483">
    <property type="term" value="F:transaminase activity"/>
    <property type="evidence" value="ECO:0007669"/>
    <property type="project" value="UniProtKB-KW"/>
</dbReference>
<sequence length="371" mass="39166">MDLPPFALDHWLSAYDFATPPIAYNLASSTGPRWSVAEICALSDAPLAIDDTVLSYAPPEGSAALRAAIAAFHDSEADRVVVTTGSSEALSIFFCLAARPGAHMLIPDPGYPAYKAVAQAWGLGTRHYALTRETGFAQDVDAILALVDGDTAGVVVNTPHNPSGSVMPRAQIARLAAALAERGVPLLVDEVYHPLYFGAPQQSAAGIPNVYVTSDMSKALSLPGLRMGWIIAPDDAQRARIIDARSYFTISSSPLLERLATHALRHSAAITDRLKAVATVNIAVLDRLIDEADGKLQWVRPQGGTTAFPWLGGGRGGRDSRPLCEALAAQGVLLAPGDCFGQPAHIRLGFAQQAEGFAIAVERIATALTIV</sequence>
<gene>
    <name evidence="2" type="ORF">AX777_14100</name>
</gene>
<dbReference type="Gene3D" id="3.40.640.10">
    <property type="entry name" value="Type I PLP-dependent aspartate aminotransferase-like (Major domain)"/>
    <property type="match status" value="1"/>
</dbReference>
<evidence type="ECO:0000313" key="2">
    <source>
        <dbReference type="EMBL" id="OAH42302.1"/>
    </source>
</evidence>
<dbReference type="GO" id="GO:0030170">
    <property type="term" value="F:pyridoxal phosphate binding"/>
    <property type="evidence" value="ECO:0007669"/>
    <property type="project" value="InterPro"/>
</dbReference>
<feature type="domain" description="Aminotransferase class I/classII large" evidence="1">
    <location>
        <begin position="47"/>
        <end position="364"/>
    </location>
</feature>
<dbReference type="Pfam" id="PF00155">
    <property type="entry name" value="Aminotran_1_2"/>
    <property type="match status" value="1"/>
</dbReference>
<dbReference type="InterPro" id="IPR015422">
    <property type="entry name" value="PyrdxlP-dep_Trfase_small"/>
</dbReference>
<dbReference type="EMBL" id="LSTR01000041">
    <property type="protein sequence ID" value="OAH42302.1"/>
    <property type="molecule type" value="Genomic_DNA"/>
</dbReference>
<organism evidence="2 3">
    <name type="scientific">Sphingobium yanoikuyae</name>
    <name type="common">Sphingomonas yanoikuyae</name>
    <dbReference type="NCBI Taxonomy" id="13690"/>
    <lineage>
        <taxon>Bacteria</taxon>
        <taxon>Pseudomonadati</taxon>
        <taxon>Pseudomonadota</taxon>
        <taxon>Alphaproteobacteria</taxon>
        <taxon>Sphingomonadales</taxon>
        <taxon>Sphingomonadaceae</taxon>
        <taxon>Sphingobium</taxon>
    </lineage>
</organism>
<dbReference type="AlphaFoldDB" id="A0A177JM42"/>
<name>A0A177JM42_SPHYA</name>
<dbReference type="Gene3D" id="3.90.1150.10">
    <property type="entry name" value="Aspartate Aminotransferase, domain 1"/>
    <property type="match status" value="1"/>
</dbReference>
<dbReference type="InterPro" id="IPR015424">
    <property type="entry name" value="PyrdxlP-dep_Trfase"/>
</dbReference>
<keyword evidence="2" id="KW-0808">Transferase</keyword>
<evidence type="ECO:0000313" key="3">
    <source>
        <dbReference type="Proteomes" id="UP000077262"/>
    </source>
</evidence>
<dbReference type="OrthoDB" id="9803354at2"/>
<protein>
    <submittedName>
        <fullName evidence="2">Aminotransferase</fullName>
    </submittedName>
</protein>
<proteinExistence type="predicted"/>
<dbReference type="CDD" id="cd00609">
    <property type="entry name" value="AAT_like"/>
    <property type="match status" value="1"/>
</dbReference>